<evidence type="ECO:0000313" key="3">
    <source>
        <dbReference type="Proteomes" id="UP000812277"/>
    </source>
</evidence>
<comment type="caution">
    <text evidence="2">The sequence shown here is derived from an EMBL/GenBank/DDBJ whole genome shotgun (WGS) entry which is preliminary data.</text>
</comment>
<sequence>MSKPMAMGFALFSVLLMILTGVFISINGWLAALFFVLTLAFIAYGFIVSAKIRRRKQSQ</sequence>
<keyword evidence="1" id="KW-1133">Transmembrane helix</keyword>
<keyword evidence="1" id="KW-0472">Membrane</keyword>
<feature type="transmembrane region" description="Helical" evidence="1">
    <location>
        <begin position="7"/>
        <end position="26"/>
    </location>
</feature>
<name>A0ABS7D480_9BACL</name>
<gene>
    <name evidence="2" type="ORF">K0T92_06490</name>
</gene>
<organism evidence="2 3">
    <name type="scientific">Paenibacillus oenotherae</name>
    <dbReference type="NCBI Taxonomy" id="1435645"/>
    <lineage>
        <taxon>Bacteria</taxon>
        <taxon>Bacillati</taxon>
        <taxon>Bacillota</taxon>
        <taxon>Bacilli</taxon>
        <taxon>Bacillales</taxon>
        <taxon>Paenibacillaceae</taxon>
        <taxon>Paenibacillus</taxon>
    </lineage>
</organism>
<reference evidence="2 3" key="1">
    <citation type="submission" date="2021-07" db="EMBL/GenBank/DDBJ databases">
        <title>Paenibacillus radiodurans sp. nov., isolated from the southeastern edge of Tengger Desert.</title>
        <authorList>
            <person name="Zhang G."/>
        </authorList>
    </citation>
    <scope>NUCLEOTIDE SEQUENCE [LARGE SCALE GENOMIC DNA]</scope>
    <source>
        <strain evidence="2 3">DT7-4</strain>
    </source>
</reference>
<feature type="transmembrane region" description="Helical" evidence="1">
    <location>
        <begin position="32"/>
        <end position="50"/>
    </location>
</feature>
<protein>
    <recommendedName>
        <fullName evidence="4">DUF5325 family protein</fullName>
    </recommendedName>
</protein>
<dbReference type="RefSeq" id="WP_219871636.1">
    <property type="nucleotide sequence ID" value="NZ_JAHZIJ010000003.1"/>
</dbReference>
<evidence type="ECO:0000256" key="1">
    <source>
        <dbReference type="SAM" id="Phobius"/>
    </source>
</evidence>
<dbReference type="EMBL" id="JAHZIJ010000003">
    <property type="protein sequence ID" value="MBW7474387.1"/>
    <property type="molecule type" value="Genomic_DNA"/>
</dbReference>
<keyword evidence="3" id="KW-1185">Reference proteome</keyword>
<proteinExistence type="predicted"/>
<evidence type="ECO:0008006" key="4">
    <source>
        <dbReference type="Google" id="ProtNLM"/>
    </source>
</evidence>
<evidence type="ECO:0000313" key="2">
    <source>
        <dbReference type="EMBL" id="MBW7474387.1"/>
    </source>
</evidence>
<keyword evidence="1" id="KW-0812">Transmembrane</keyword>
<accession>A0ABS7D480</accession>
<dbReference type="Proteomes" id="UP000812277">
    <property type="component" value="Unassembled WGS sequence"/>
</dbReference>